<dbReference type="SUPFAM" id="SSF51735">
    <property type="entry name" value="NAD(P)-binding Rossmann-fold domains"/>
    <property type="match status" value="1"/>
</dbReference>
<dbReference type="PANTHER" id="PTHR31873:SF6">
    <property type="entry name" value="ASPARTATE DEHYDROGENASE DOMAIN-CONTAINING PROTEIN"/>
    <property type="match status" value="1"/>
</dbReference>
<dbReference type="Gene3D" id="3.40.50.720">
    <property type="entry name" value="NAD(P)-binding Rossmann-like Domain"/>
    <property type="match status" value="1"/>
</dbReference>
<evidence type="ECO:0000313" key="5">
    <source>
        <dbReference type="Proteomes" id="UP001369082"/>
    </source>
</evidence>
<accession>A0ABU9GNF9</accession>
<evidence type="ECO:0000256" key="1">
    <source>
        <dbReference type="ARBA" id="ARBA00008331"/>
    </source>
</evidence>
<dbReference type="Pfam" id="PF01958">
    <property type="entry name" value="Asp_DH_C"/>
    <property type="match status" value="1"/>
</dbReference>
<dbReference type="InterPro" id="IPR002811">
    <property type="entry name" value="Asp_DH"/>
</dbReference>
<dbReference type="SUPFAM" id="SSF55347">
    <property type="entry name" value="Glyceraldehyde-3-phosphate dehydrogenase-like, C-terminal domain"/>
    <property type="match status" value="1"/>
</dbReference>
<dbReference type="EMBL" id="JBAKAZ010000010">
    <property type="protein sequence ID" value="MEL0628848.1"/>
    <property type="molecule type" value="Genomic_DNA"/>
</dbReference>
<evidence type="ECO:0000313" key="4">
    <source>
        <dbReference type="EMBL" id="MEL0628848.1"/>
    </source>
</evidence>
<dbReference type="InterPro" id="IPR036291">
    <property type="entry name" value="NAD(P)-bd_dom_sf"/>
</dbReference>
<proteinExistence type="inferred from homology"/>
<dbReference type="Pfam" id="PF03447">
    <property type="entry name" value="NAD_binding_3"/>
    <property type="match status" value="1"/>
</dbReference>
<dbReference type="Proteomes" id="UP001369082">
    <property type="component" value="Unassembled WGS sequence"/>
</dbReference>
<protein>
    <submittedName>
        <fullName evidence="4">Aspartate dehydrogenase domain-containing protein</fullName>
    </submittedName>
</protein>
<evidence type="ECO:0000259" key="2">
    <source>
        <dbReference type="Pfam" id="PF01958"/>
    </source>
</evidence>
<reference evidence="4 5" key="1">
    <citation type="submission" date="2024-02" db="EMBL/GenBank/DDBJ databases">
        <title>Bacteria isolated from the canopy kelp, Nereocystis luetkeana.</title>
        <authorList>
            <person name="Pfister C.A."/>
            <person name="Younker I.T."/>
            <person name="Light S.H."/>
        </authorList>
    </citation>
    <scope>NUCLEOTIDE SEQUENCE [LARGE SCALE GENOMIC DNA]</scope>
    <source>
        <strain evidence="4 5">TI.1.05</strain>
    </source>
</reference>
<feature type="domain" description="Aspartate/homoserine dehydrogenase NAD-binding" evidence="3">
    <location>
        <begin position="9"/>
        <end position="121"/>
    </location>
</feature>
<organism evidence="4 5">
    <name type="scientific">Psychromonas aquatilis</name>
    <dbReference type="NCBI Taxonomy" id="2005072"/>
    <lineage>
        <taxon>Bacteria</taxon>
        <taxon>Pseudomonadati</taxon>
        <taxon>Pseudomonadota</taxon>
        <taxon>Gammaproteobacteria</taxon>
        <taxon>Alteromonadales</taxon>
        <taxon>Psychromonadaceae</taxon>
        <taxon>Psychromonas</taxon>
    </lineage>
</organism>
<keyword evidence="5" id="KW-1185">Reference proteome</keyword>
<dbReference type="PANTHER" id="PTHR31873">
    <property type="entry name" value="L-ASPARTATE DEHYDROGENASE-RELATED"/>
    <property type="match status" value="1"/>
</dbReference>
<gene>
    <name evidence="4" type="ORF">V6256_04420</name>
</gene>
<sequence>MKKKLALIGCGYLSQTIAQAIHDGRLPEYELVAVLGRDPVRTKIFADYFNCKPCLDIDAVLALTPEFVAEAASAESVIDYAETILAGGAHIIVLSTAAFADVALYERAIKTASENNTKIYIAGGATGGFNLLQTASLMSSTPIDVTITSKKSTGFIARTPFYKQGLMNISKPERVFTGTAKGIIDTFPYVFNVVYATALASAGPEATKFNIDAVPNFTGDDYRIEVNGDQVALDLTIKSGDYAIAAWSVVSILKNAASPVVFM</sequence>
<dbReference type="RefSeq" id="WP_341596861.1">
    <property type="nucleotide sequence ID" value="NZ_JBAKAZ010000010.1"/>
</dbReference>
<feature type="domain" description="Aspartate dehydrogenase" evidence="2">
    <location>
        <begin position="170"/>
        <end position="239"/>
    </location>
</feature>
<comment type="caution">
    <text evidence="4">The sequence shown here is derived from an EMBL/GenBank/DDBJ whole genome shotgun (WGS) entry which is preliminary data.</text>
</comment>
<dbReference type="InterPro" id="IPR005106">
    <property type="entry name" value="Asp/hSer_DH_NAD-bd"/>
</dbReference>
<dbReference type="Gene3D" id="3.30.360.10">
    <property type="entry name" value="Dihydrodipicolinate Reductase, domain 2"/>
    <property type="match status" value="1"/>
</dbReference>
<comment type="similarity">
    <text evidence="1">Belongs to the L-aspartate dehydrogenase family.</text>
</comment>
<evidence type="ECO:0000259" key="3">
    <source>
        <dbReference type="Pfam" id="PF03447"/>
    </source>
</evidence>
<name>A0ABU9GNF9_9GAMM</name>